<keyword evidence="1" id="KW-0472">Membrane</keyword>
<evidence type="ECO:0000313" key="3">
    <source>
        <dbReference type="Proteomes" id="UP000224019"/>
    </source>
</evidence>
<keyword evidence="3" id="KW-1185">Reference proteome</keyword>
<keyword evidence="1" id="KW-0812">Transmembrane</keyword>
<sequence length="41" mass="4716">MFAFRDVLEVVLPAVMFAVALVVISSDYRRKLRASGRKFKK</sequence>
<evidence type="ECO:0000256" key="1">
    <source>
        <dbReference type="SAM" id="Phobius"/>
    </source>
</evidence>
<organism evidence="2 3">
    <name type="scientific">Klebsiella phage KPN N137</name>
    <dbReference type="NCBI Taxonomy" id="2024238"/>
    <lineage>
        <taxon>Viruses</taxon>
        <taxon>Duplodnaviria</taxon>
        <taxon>Heunggongvirae</taxon>
        <taxon>Uroviricota</taxon>
        <taxon>Caudoviricetes</taxon>
        <taxon>Casjensviridae</taxon>
        <taxon>Yonseivirus</taxon>
        <taxon>Yonseivirus N137</taxon>
    </lineage>
</organism>
<dbReference type="EMBL" id="MF415410">
    <property type="protein sequence ID" value="ASW27235.1"/>
    <property type="molecule type" value="Genomic_DNA"/>
</dbReference>
<name>A0A286MMK9_9CAUD</name>
<protein>
    <submittedName>
        <fullName evidence="2">Uncharacterized protein</fullName>
    </submittedName>
</protein>
<gene>
    <name evidence="2" type="ORF">KPNN137_07</name>
</gene>
<evidence type="ECO:0000313" key="2">
    <source>
        <dbReference type="EMBL" id="ASW27235.1"/>
    </source>
</evidence>
<keyword evidence="1" id="KW-1133">Transmembrane helix</keyword>
<dbReference type="Proteomes" id="UP000224019">
    <property type="component" value="Segment"/>
</dbReference>
<accession>A0A286MMK9</accession>
<feature type="transmembrane region" description="Helical" evidence="1">
    <location>
        <begin position="12"/>
        <end position="28"/>
    </location>
</feature>
<reference evidence="2 3" key="1">
    <citation type="submission" date="2017-06" db="EMBL/GenBank/DDBJ databases">
        <title>Complete Genome Sequence of the Klebsiella phage YMC15/11/N137_KPN_BP.</title>
        <authorList>
            <person name="Jeon J."/>
            <person name="Yong D."/>
            <person name="Lee K."/>
        </authorList>
    </citation>
    <scope>NUCLEOTIDE SEQUENCE [LARGE SCALE GENOMIC DNA]</scope>
</reference>
<proteinExistence type="predicted"/>